<evidence type="ECO:0000259" key="1">
    <source>
        <dbReference type="Pfam" id="PF18903"/>
    </source>
</evidence>
<dbReference type="AlphaFoldDB" id="A0A0G0JV39"/>
<evidence type="ECO:0000313" key="2">
    <source>
        <dbReference type="EMBL" id="KKQ66940.1"/>
    </source>
</evidence>
<dbReference type="EMBL" id="LBUP01000002">
    <property type="protein sequence ID" value="KKQ66940.1"/>
    <property type="molecule type" value="Genomic_DNA"/>
</dbReference>
<reference evidence="2 3" key="1">
    <citation type="journal article" date="2015" name="Nature">
        <title>rRNA introns, odd ribosomes, and small enigmatic genomes across a large radiation of phyla.</title>
        <authorList>
            <person name="Brown C.T."/>
            <person name="Hug L.A."/>
            <person name="Thomas B.C."/>
            <person name="Sharon I."/>
            <person name="Castelle C.J."/>
            <person name="Singh A."/>
            <person name="Wilkins M.J."/>
            <person name="Williams K.H."/>
            <person name="Banfield J.F."/>
        </authorList>
    </citation>
    <scope>NUCLEOTIDE SEQUENCE [LARGE SCALE GENOMIC DNA]</scope>
</reference>
<evidence type="ECO:0000313" key="3">
    <source>
        <dbReference type="Proteomes" id="UP000034235"/>
    </source>
</evidence>
<feature type="domain" description="DUF5659" evidence="1">
    <location>
        <begin position="7"/>
        <end position="79"/>
    </location>
</feature>
<name>A0A0G0JV39_9BACT</name>
<accession>A0A0G0JV39</accession>
<dbReference type="Pfam" id="PF18903">
    <property type="entry name" value="DUF5659"/>
    <property type="match status" value="1"/>
</dbReference>
<protein>
    <recommendedName>
        <fullName evidence="1">DUF5659 domain-containing protein</fullName>
    </recommendedName>
</protein>
<dbReference type="InterPro" id="IPR043718">
    <property type="entry name" value="DUF5659"/>
</dbReference>
<gene>
    <name evidence="2" type="ORF">US86_C0002G0057</name>
</gene>
<organism evidence="2 3">
    <name type="scientific">Candidatus Daviesbacteria bacterium GW2011_GWA2_38_24</name>
    <dbReference type="NCBI Taxonomy" id="1618422"/>
    <lineage>
        <taxon>Bacteria</taxon>
        <taxon>Candidatus Daviesiibacteriota</taxon>
    </lineage>
</organism>
<comment type="caution">
    <text evidence="2">The sequence shown here is derived from an EMBL/GenBank/DDBJ whole genome shotgun (WGS) entry which is preliminary data.</text>
</comment>
<proteinExistence type="predicted"/>
<sequence>MEMQNDKFFKTTDIGLAAFLLTEGIELSGINKDSTNRGTFLFPNIEKCVRLATIFTQMDAKVEPVKFQTSIKQLKHLLYLGS</sequence>
<dbReference type="Proteomes" id="UP000034235">
    <property type="component" value="Unassembled WGS sequence"/>
</dbReference>